<dbReference type="AlphaFoldDB" id="K1Q248"/>
<dbReference type="EMBL" id="JH816895">
    <property type="protein sequence ID" value="EKC25434.1"/>
    <property type="molecule type" value="Genomic_DNA"/>
</dbReference>
<evidence type="ECO:0000313" key="1">
    <source>
        <dbReference type="EMBL" id="EKC25434.1"/>
    </source>
</evidence>
<dbReference type="InParanoid" id="K1Q248"/>
<sequence>MQIPGLARCPIDGGFALLKKLDKRCDCDSVSQLEDVVNRSLTTNTAVRYPAWQ</sequence>
<dbReference type="HOGENOM" id="CLU_3070728_0_0_1"/>
<reference evidence="1" key="1">
    <citation type="journal article" date="2012" name="Nature">
        <title>The oyster genome reveals stress adaptation and complexity of shell formation.</title>
        <authorList>
            <person name="Zhang G."/>
            <person name="Fang X."/>
            <person name="Guo X."/>
            <person name="Li L."/>
            <person name="Luo R."/>
            <person name="Xu F."/>
            <person name="Yang P."/>
            <person name="Zhang L."/>
            <person name="Wang X."/>
            <person name="Qi H."/>
            <person name="Xiong Z."/>
            <person name="Que H."/>
            <person name="Xie Y."/>
            <person name="Holland P.W."/>
            <person name="Paps J."/>
            <person name="Zhu Y."/>
            <person name="Wu F."/>
            <person name="Chen Y."/>
            <person name="Wang J."/>
            <person name="Peng C."/>
            <person name="Meng J."/>
            <person name="Yang L."/>
            <person name="Liu J."/>
            <person name="Wen B."/>
            <person name="Zhang N."/>
            <person name="Huang Z."/>
            <person name="Zhu Q."/>
            <person name="Feng Y."/>
            <person name="Mount A."/>
            <person name="Hedgecock D."/>
            <person name="Xu Z."/>
            <person name="Liu Y."/>
            <person name="Domazet-Loso T."/>
            <person name="Du Y."/>
            <person name="Sun X."/>
            <person name="Zhang S."/>
            <person name="Liu B."/>
            <person name="Cheng P."/>
            <person name="Jiang X."/>
            <person name="Li J."/>
            <person name="Fan D."/>
            <person name="Wang W."/>
            <person name="Fu W."/>
            <person name="Wang T."/>
            <person name="Wang B."/>
            <person name="Zhang J."/>
            <person name="Peng Z."/>
            <person name="Li Y."/>
            <person name="Li N."/>
            <person name="Wang J."/>
            <person name="Chen M."/>
            <person name="He Y."/>
            <person name="Tan F."/>
            <person name="Song X."/>
            <person name="Zheng Q."/>
            <person name="Huang R."/>
            <person name="Yang H."/>
            <person name="Du X."/>
            <person name="Chen L."/>
            <person name="Yang M."/>
            <person name="Gaffney P.M."/>
            <person name="Wang S."/>
            <person name="Luo L."/>
            <person name="She Z."/>
            <person name="Ming Y."/>
            <person name="Huang W."/>
            <person name="Zhang S."/>
            <person name="Huang B."/>
            <person name="Zhang Y."/>
            <person name="Qu T."/>
            <person name="Ni P."/>
            <person name="Miao G."/>
            <person name="Wang J."/>
            <person name="Wang Q."/>
            <person name="Steinberg C.E."/>
            <person name="Wang H."/>
            <person name="Li N."/>
            <person name="Qian L."/>
            <person name="Zhang G."/>
            <person name="Li Y."/>
            <person name="Yang H."/>
            <person name="Liu X."/>
            <person name="Wang J."/>
            <person name="Yin Y."/>
            <person name="Wang J."/>
        </authorList>
    </citation>
    <scope>NUCLEOTIDE SEQUENCE [LARGE SCALE GENOMIC DNA]</scope>
    <source>
        <strain evidence="1">05x7-T-G4-1.051#20</strain>
    </source>
</reference>
<name>K1Q248_MAGGI</name>
<protein>
    <submittedName>
        <fullName evidence="1">Uncharacterized protein</fullName>
    </submittedName>
</protein>
<organism evidence="1">
    <name type="scientific">Magallana gigas</name>
    <name type="common">Pacific oyster</name>
    <name type="synonym">Crassostrea gigas</name>
    <dbReference type="NCBI Taxonomy" id="29159"/>
    <lineage>
        <taxon>Eukaryota</taxon>
        <taxon>Metazoa</taxon>
        <taxon>Spiralia</taxon>
        <taxon>Lophotrochozoa</taxon>
        <taxon>Mollusca</taxon>
        <taxon>Bivalvia</taxon>
        <taxon>Autobranchia</taxon>
        <taxon>Pteriomorphia</taxon>
        <taxon>Ostreida</taxon>
        <taxon>Ostreoidea</taxon>
        <taxon>Ostreidae</taxon>
        <taxon>Magallana</taxon>
    </lineage>
</organism>
<accession>K1Q248</accession>
<proteinExistence type="predicted"/>
<gene>
    <name evidence="1" type="ORF">CGI_10023053</name>
</gene>